<dbReference type="Gene3D" id="3.90.1150.10">
    <property type="entry name" value="Aspartate Aminotransferase, domain 1"/>
    <property type="match status" value="1"/>
</dbReference>
<comment type="caution">
    <text evidence="10">The sequence shown here is derived from an EMBL/GenBank/DDBJ whole genome shotgun (WGS) entry which is preliminary data.</text>
</comment>
<name>A0ABP1FPI8_9CHLO</name>
<evidence type="ECO:0000256" key="2">
    <source>
        <dbReference type="ARBA" id="ARBA00007441"/>
    </source>
</evidence>
<dbReference type="InterPro" id="IPR000796">
    <property type="entry name" value="Asp_trans"/>
</dbReference>
<dbReference type="Pfam" id="PF00155">
    <property type="entry name" value="Aminotran_1_2"/>
    <property type="match status" value="1"/>
</dbReference>
<dbReference type="PROSITE" id="PS00105">
    <property type="entry name" value="AA_TRANSFER_CLASS_1"/>
    <property type="match status" value="1"/>
</dbReference>
<keyword evidence="6" id="KW-0663">Pyridoxal phosphate</keyword>
<evidence type="ECO:0000313" key="11">
    <source>
        <dbReference type="Proteomes" id="UP001497392"/>
    </source>
</evidence>
<dbReference type="Proteomes" id="UP001497392">
    <property type="component" value="Unassembled WGS sequence"/>
</dbReference>
<dbReference type="InterPro" id="IPR004838">
    <property type="entry name" value="NHTrfase_class1_PyrdxlP-BS"/>
</dbReference>
<comment type="miscellaneous">
    <text evidence="8">In eukaryotes there are cytoplasmic, mitochondrial and chloroplastic isozymes.</text>
</comment>
<evidence type="ECO:0000256" key="7">
    <source>
        <dbReference type="ARBA" id="ARBA00049185"/>
    </source>
</evidence>
<comment type="similarity">
    <text evidence="2">Belongs to the class-I pyridoxal-phosphate-dependent aminotransferase family.</text>
</comment>
<dbReference type="NCBIfam" id="NF006719">
    <property type="entry name" value="PRK09257.1"/>
    <property type="match status" value="1"/>
</dbReference>
<dbReference type="EC" id="2.6.1.1" evidence="8"/>
<dbReference type="InterPro" id="IPR015424">
    <property type="entry name" value="PyrdxlP-dep_Trfase"/>
</dbReference>
<proteinExistence type="inferred from homology"/>
<dbReference type="InterPro" id="IPR004839">
    <property type="entry name" value="Aminotransferase_I/II_large"/>
</dbReference>
<comment type="cofactor">
    <cofactor evidence="1">
        <name>pyridoxal 5'-phosphate</name>
        <dbReference type="ChEBI" id="CHEBI:597326"/>
    </cofactor>
</comment>
<evidence type="ECO:0000256" key="4">
    <source>
        <dbReference type="ARBA" id="ARBA00022576"/>
    </source>
</evidence>
<dbReference type="CDD" id="cd00609">
    <property type="entry name" value="AAT_like"/>
    <property type="match status" value="1"/>
</dbReference>
<keyword evidence="5 8" id="KW-0808">Transferase</keyword>
<evidence type="ECO:0000256" key="6">
    <source>
        <dbReference type="ARBA" id="ARBA00022898"/>
    </source>
</evidence>
<reference evidence="10 11" key="1">
    <citation type="submission" date="2024-06" db="EMBL/GenBank/DDBJ databases">
        <authorList>
            <person name="Kraege A."/>
            <person name="Thomma B."/>
        </authorList>
    </citation>
    <scope>NUCLEOTIDE SEQUENCE [LARGE SCALE GENOMIC DNA]</scope>
</reference>
<dbReference type="InterPro" id="IPR015421">
    <property type="entry name" value="PyrdxlP-dep_Trfase_major"/>
</dbReference>
<dbReference type="EMBL" id="CAXHTA020000002">
    <property type="protein sequence ID" value="CAL5220048.1"/>
    <property type="molecule type" value="Genomic_DNA"/>
</dbReference>
<evidence type="ECO:0000313" key="10">
    <source>
        <dbReference type="EMBL" id="CAL5220048.1"/>
    </source>
</evidence>
<keyword evidence="4 8" id="KW-0032">Aminotransferase</keyword>
<protein>
    <recommendedName>
        <fullName evidence="8">Aspartate aminotransferase</fullName>
        <ecNumber evidence="8">2.6.1.1</ecNumber>
    </recommendedName>
</protein>
<feature type="domain" description="Aminotransferase class I/classII large" evidence="9">
    <location>
        <begin position="57"/>
        <end position="422"/>
    </location>
</feature>
<keyword evidence="11" id="KW-1185">Reference proteome</keyword>
<evidence type="ECO:0000256" key="1">
    <source>
        <dbReference type="ARBA" id="ARBA00001933"/>
    </source>
</evidence>
<evidence type="ECO:0000256" key="5">
    <source>
        <dbReference type="ARBA" id="ARBA00022679"/>
    </source>
</evidence>
<organism evidence="10 11">
    <name type="scientific">Coccomyxa viridis</name>
    <dbReference type="NCBI Taxonomy" id="1274662"/>
    <lineage>
        <taxon>Eukaryota</taxon>
        <taxon>Viridiplantae</taxon>
        <taxon>Chlorophyta</taxon>
        <taxon>core chlorophytes</taxon>
        <taxon>Trebouxiophyceae</taxon>
        <taxon>Trebouxiophyceae incertae sedis</taxon>
        <taxon>Coccomyxaceae</taxon>
        <taxon>Coccomyxa</taxon>
    </lineage>
</organism>
<dbReference type="PRINTS" id="PR00799">
    <property type="entry name" value="TRANSAMINASE"/>
</dbReference>
<sequence length="434" mass="48025">MLQRGATAFLRRGACSSHASAFSTSAVAQSLFNDVPVAAKDPILGITEAFLADQNPEKMNLGVGAYRDDDCKPVVLNVVREAESRVAGSNFMEYLPMGGMKAFTDLSVQLAFGEDAKPIQEGRVAAVQSLSGTGSCRLMADFMHRFLPESRIWIPKPTWANHHNIWRDAQVQQEQYRYYKAETRGLDQEGLLEDLSKGKAGDVVLLHACAHNPTGVDPTPEQWKEISKLMKDKQLFPFFDMAYQGFASGDCTRDAQAIRVFLEDGHLMGCSQSYAKNMGLYGQRIGCFSIIAETPEEAKAVESQMKNIARPMYSNPPLHGALLVKEILGNSDLKEQWYEEVKGMAERIISMRTLLRQNLEDLNSTMPWNHVTEQIGMFCFSGISPEQVDSLAKDHSIYMTRNGRISMAGVTSKNVSRLAEALHKVTSGPSTTGP</sequence>
<dbReference type="PANTHER" id="PTHR11879:SF54">
    <property type="entry name" value="ASPARTATE AMINOTRANSFERASE, MITOCHONDRIAL"/>
    <property type="match status" value="1"/>
</dbReference>
<evidence type="ECO:0000259" key="9">
    <source>
        <dbReference type="Pfam" id="PF00155"/>
    </source>
</evidence>
<comment type="subunit">
    <text evidence="3 8">Homodimer.</text>
</comment>
<dbReference type="PANTHER" id="PTHR11879">
    <property type="entry name" value="ASPARTATE AMINOTRANSFERASE"/>
    <property type="match status" value="1"/>
</dbReference>
<comment type="catalytic activity">
    <reaction evidence="7 8">
        <text>L-aspartate + 2-oxoglutarate = oxaloacetate + L-glutamate</text>
        <dbReference type="Rhea" id="RHEA:21824"/>
        <dbReference type="ChEBI" id="CHEBI:16452"/>
        <dbReference type="ChEBI" id="CHEBI:16810"/>
        <dbReference type="ChEBI" id="CHEBI:29985"/>
        <dbReference type="ChEBI" id="CHEBI:29991"/>
        <dbReference type="EC" id="2.6.1.1"/>
    </reaction>
</comment>
<dbReference type="SUPFAM" id="SSF53383">
    <property type="entry name" value="PLP-dependent transferases"/>
    <property type="match status" value="1"/>
</dbReference>
<accession>A0ABP1FPI8</accession>
<dbReference type="Gene3D" id="3.40.640.10">
    <property type="entry name" value="Type I PLP-dependent aspartate aminotransferase-like (Major domain)"/>
    <property type="match status" value="1"/>
</dbReference>
<evidence type="ECO:0000256" key="3">
    <source>
        <dbReference type="ARBA" id="ARBA00011738"/>
    </source>
</evidence>
<dbReference type="InterPro" id="IPR015422">
    <property type="entry name" value="PyrdxlP-dep_Trfase_small"/>
</dbReference>
<evidence type="ECO:0000256" key="8">
    <source>
        <dbReference type="RuleBase" id="RU000480"/>
    </source>
</evidence>
<gene>
    <name evidence="10" type="primary">g1997</name>
    <name evidence="10" type="ORF">VP750_LOCUS1707</name>
</gene>